<dbReference type="PANTHER" id="PTHR10907">
    <property type="entry name" value="REGUCALCIN"/>
    <property type="match status" value="1"/>
</dbReference>
<accession>A0A8T0ESN4</accession>
<dbReference type="EMBL" id="JABXBU010002072">
    <property type="protein sequence ID" value="KAF8778401.1"/>
    <property type="molecule type" value="Genomic_DNA"/>
</dbReference>
<dbReference type="GO" id="GO:0019853">
    <property type="term" value="P:L-ascorbic acid biosynthetic process"/>
    <property type="evidence" value="ECO:0007669"/>
    <property type="project" value="TreeGrafter"/>
</dbReference>
<comment type="caution">
    <text evidence="3">The sequence shown here is derived from an EMBL/GenBank/DDBJ whole genome shotgun (WGS) entry which is preliminary data.</text>
</comment>
<proteinExistence type="inferred from homology"/>
<feature type="domain" description="SMP-30/Gluconolactonase/LRE-like region" evidence="2">
    <location>
        <begin position="13"/>
        <end position="85"/>
    </location>
</feature>
<dbReference type="PANTHER" id="PTHR10907:SF47">
    <property type="entry name" value="REGUCALCIN"/>
    <property type="match status" value="1"/>
</dbReference>
<evidence type="ECO:0000313" key="3">
    <source>
        <dbReference type="EMBL" id="KAF8778401.1"/>
    </source>
</evidence>
<dbReference type="GO" id="GO:0004341">
    <property type="term" value="F:gluconolactonase activity"/>
    <property type="evidence" value="ECO:0007669"/>
    <property type="project" value="TreeGrafter"/>
</dbReference>
<reference evidence="3" key="1">
    <citation type="journal article" date="2020" name="bioRxiv">
        <title>Chromosome-level reference genome of the European wasp spider Argiope bruennichi: a resource for studies on range expansion and evolutionary adaptation.</title>
        <authorList>
            <person name="Sheffer M.M."/>
            <person name="Hoppe A."/>
            <person name="Krehenwinkel H."/>
            <person name="Uhl G."/>
            <person name="Kuss A.W."/>
            <person name="Jensen L."/>
            <person name="Jensen C."/>
            <person name="Gillespie R.G."/>
            <person name="Hoff K.J."/>
            <person name="Prost S."/>
        </authorList>
    </citation>
    <scope>NUCLEOTIDE SEQUENCE</scope>
</reference>
<dbReference type="Proteomes" id="UP000807504">
    <property type="component" value="Unassembled WGS sequence"/>
</dbReference>
<dbReference type="GO" id="GO:0005509">
    <property type="term" value="F:calcium ion binding"/>
    <property type="evidence" value="ECO:0007669"/>
    <property type="project" value="TreeGrafter"/>
</dbReference>
<name>A0A8T0ESN4_ARGBR</name>
<evidence type="ECO:0000313" key="4">
    <source>
        <dbReference type="Proteomes" id="UP000807504"/>
    </source>
</evidence>
<gene>
    <name evidence="3" type="ORF">HNY73_015125</name>
</gene>
<dbReference type="InterPro" id="IPR013658">
    <property type="entry name" value="SGL"/>
</dbReference>
<comment type="similarity">
    <text evidence="1">Belongs to the SMP-30/CGR1 family.</text>
</comment>
<dbReference type="Gene3D" id="2.120.10.30">
    <property type="entry name" value="TolB, C-terminal domain"/>
    <property type="match status" value="1"/>
</dbReference>
<keyword evidence="4" id="KW-1185">Reference proteome</keyword>
<dbReference type="Pfam" id="PF08450">
    <property type="entry name" value="SGL"/>
    <property type="match status" value="1"/>
</dbReference>
<sequence length="110" mass="12247">MSVTAVSQRLSDLGEGPHWDVSTQKLYYVDAFVGDVCRLDPATGVSEVVHLDGITTFVIPYRSDPSKLLITLTRQIRKLDFATLETGESAGLIRITCGNRVEASFQRWKM</sequence>
<organism evidence="3 4">
    <name type="scientific">Argiope bruennichi</name>
    <name type="common">Wasp spider</name>
    <name type="synonym">Aranea bruennichi</name>
    <dbReference type="NCBI Taxonomy" id="94029"/>
    <lineage>
        <taxon>Eukaryota</taxon>
        <taxon>Metazoa</taxon>
        <taxon>Ecdysozoa</taxon>
        <taxon>Arthropoda</taxon>
        <taxon>Chelicerata</taxon>
        <taxon>Arachnida</taxon>
        <taxon>Araneae</taxon>
        <taxon>Araneomorphae</taxon>
        <taxon>Entelegynae</taxon>
        <taxon>Araneoidea</taxon>
        <taxon>Araneidae</taxon>
        <taxon>Argiope</taxon>
    </lineage>
</organism>
<dbReference type="InterPro" id="IPR011042">
    <property type="entry name" value="6-blade_b-propeller_TolB-like"/>
</dbReference>
<protein>
    <recommendedName>
        <fullName evidence="2">SMP-30/Gluconolactonase/LRE-like region domain-containing protein</fullName>
    </recommendedName>
</protein>
<evidence type="ECO:0000256" key="1">
    <source>
        <dbReference type="ARBA" id="ARBA00008853"/>
    </source>
</evidence>
<evidence type="ECO:0000259" key="2">
    <source>
        <dbReference type="Pfam" id="PF08450"/>
    </source>
</evidence>
<reference evidence="3" key="2">
    <citation type="submission" date="2020-06" db="EMBL/GenBank/DDBJ databases">
        <authorList>
            <person name="Sheffer M."/>
        </authorList>
    </citation>
    <scope>NUCLEOTIDE SEQUENCE</scope>
</reference>
<dbReference type="SUPFAM" id="SSF63829">
    <property type="entry name" value="Calcium-dependent phosphotriesterase"/>
    <property type="match status" value="1"/>
</dbReference>
<dbReference type="AlphaFoldDB" id="A0A8T0ESN4"/>